<keyword evidence="2 5" id="KW-0645">Protease</keyword>
<evidence type="ECO:0000313" key="6">
    <source>
        <dbReference type="Proteomes" id="UP001240150"/>
    </source>
</evidence>
<evidence type="ECO:0000256" key="1">
    <source>
        <dbReference type="ARBA" id="ARBA00022612"/>
    </source>
</evidence>
<dbReference type="RefSeq" id="WP_284919227.1">
    <property type="nucleotide sequence ID" value="NZ_CP126980.1"/>
</dbReference>
<dbReference type="GO" id="GO:0008233">
    <property type="term" value="F:peptidase activity"/>
    <property type="evidence" value="ECO:0007669"/>
    <property type="project" value="UniProtKB-KW"/>
</dbReference>
<protein>
    <submittedName>
        <fullName evidence="5">HK97 family phage prohead protease</fullName>
    </submittedName>
</protein>
<gene>
    <name evidence="5" type="ORF">ACTOB_001387</name>
</gene>
<proteinExistence type="predicted"/>
<evidence type="ECO:0000313" key="5">
    <source>
        <dbReference type="EMBL" id="WIM97833.1"/>
    </source>
</evidence>
<dbReference type="EMBL" id="CP126980">
    <property type="protein sequence ID" value="WIM97833.1"/>
    <property type="molecule type" value="Genomic_DNA"/>
</dbReference>
<organism evidence="5 6">
    <name type="scientific">Actinoplanes oblitus</name>
    <dbReference type="NCBI Taxonomy" id="3040509"/>
    <lineage>
        <taxon>Bacteria</taxon>
        <taxon>Bacillati</taxon>
        <taxon>Actinomycetota</taxon>
        <taxon>Actinomycetes</taxon>
        <taxon>Micromonosporales</taxon>
        <taxon>Micromonosporaceae</taxon>
        <taxon>Actinoplanes</taxon>
    </lineage>
</organism>
<dbReference type="Pfam" id="PF04586">
    <property type="entry name" value="Peptidase_S78"/>
    <property type="match status" value="1"/>
</dbReference>
<evidence type="ECO:0000256" key="2">
    <source>
        <dbReference type="ARBA" id="ARBA00022670"/>
    </source>
</evidence>
<reference evidence="5 6" key="1">
    <citation type="submission" date="2023-06" db="EMBL/GenBank/DDBJ databases">
        <authorList>
            <person name="Yushchuk O."/>
            <person name="Binda E."/>
            <person name="Ruckert-Reed C."/>
            <person name="Fedorenko V."/>
            <person name="Kalinowski J."/>
            <person name="Marinelli F."/>
        </authorList>
    </citation>
    <scope>NUCLEOTIDE SEQUENCE [LARGE SCALE GENOMIC DNA]</scope>
    <source>
        <strain evidence="5 6">NRRL 3884</strain>
    </source>
</reference>
<sequence length="212" mass="23734">MTSHLDRRARFSRSFTVRAELRAGDSGSTTLDGYASVTGSPYSVRDWLGEYDETIERGAFAKTLREKDDVRLLLNHDGLPLARTSSGTMTLEEDDQGLRVVAELDRRSSLVNDVAVAMERGDLTEMSFAFSATRQEWNEDYTERFIREVKLYDVSVVTYPANPATTVKLRAADLETMPDDELRELVARAQRRLAPRLDAQALAGLRAAIDLA</sequence>
<feature type="domain" description="Prohead serine protease" evidence="4">
    <location>
        <begin position="20"/>
        <end position="178"/>
    </location>
</feature>
<evidence type="ECO:0000256" key="3">
    <source>
        <dbReference type="ARBA" id="ARBA00022801"/>
    </source>
</evidence>
<keyword evidence="3" id="KW-0378">Hydrolase</keyword>
<keyword evidence="1" id="KW-1188">Viral release from host cell</keyword>
<dbReference type="InterPro" id="IPR054613">
    <property type="entry name" value="Peptidase_S78_dom"/>
</dbReference>
<dbReference type="Proteomes" id="UP001240150">
    <property type="component" value="Chromosome"/>
</dbReference>
<name>A0ABY8WL78_9ACTN</name>
<dbReference type="NCBIfam" id="TIGR01543">
    <property type="entry name" value="proheadase_HK97"/>
    <property type="match status" value="1"/>
</dbReference>
<dbReference type="InterPro" id="IPR006433">
    <property type="entry name" value="Prohead_protease"/>
</dbReference>
<dbReference type="GO" id="GO:0006508">
    <property type="term" value="P:proteolysis"/>
    <property type="evidence" value="ECO:0007669"/>
    <property type="project" value="UniProtKB-KW"/>
</dbReference>
<accession>A0ABY8WL78</accession>
<keyword evidence="6" id="KW-1185">Reference proteome</keyword>
<evidence type="ECO:0000259" key="4">
    <source>
        <dbReference type="Pfam" id="PF04586"/>
    </source>
</evidence>